<feature type="transmembrane region" description="Helical" evidence="1">
    <location>
        <begin position="9"/>
        <end position="26"/>
    </location>
</feature>
<dbReference type="AlphaFoldDB" id="A0A7W8CU80"/>
<keyword evidence="4" id="KW-1185">Reference proteome</keyword>
<reference evidence="3 4" key="1">
    <citation type="submission" date="2020-08" db="EMBL/GenBank/DDBJ databases">
        <title>Genomic Encyclopedia of Type Strains, Phase IV (KMG-IV): sequencing the most valuable type-strain genomes for metagenomic binning, comparative biology and taxonomic classification.</title>
        <authorList>
            <person name="Goeker M."/>
        </authorList>
    </citation>
    <scope>NUCLEOTIDE SEQUENCE [LARGE SCALE GENOMIC DNA]</scope>
    <source>
        <strain evidence="3 4">DSM 15895</strain>
    </source>
</reference>
<evidence type="ECO:0000256" key="1">
    <source>
        <dbReference type="SAM" id="Phobius"/>
    </source>
</evidence>
<dbReference type="Pfam" id="PF09648">
    <property type="entry name" value="YycI"/>
    <property type="match status" value="1"/>
</dbReference>
<evidence type="ECO:0000313" key="4">
    <source>
        <dbReference type="Proteomes" id="UP000525923"/>
    </source>
</evidence>
<dbReference type="InterPro" id="IPR018604">
    <property type="entry name" value="YycI-like"/>
</dbReference>
<organism evidence="3 4">
    <name type="scientific">Planococcus koreensis</name>
    <dbReference type="NCBI Taxonomy" id="112331"/>
    <lineage>
        <taxon>Bacteria</taxon>
        <taxon>Bacillati</taxon>
        <taxon>Bacillota</taxon>
        <taxon>Bacilli</taxon>
        <taxon>Bacillales</taxon>
        <taxon>Caryophanaceae</taxon>
        <taxon>Planococcus</taxon>
    </lineage>
</organism>
<dbReference type="RefSeq" id="WP_135500523.1">
    <property type="nucleotide sequence ID" value="NZ_CP181055.1"/>
</dbReference>
<dbReference type="GO" id="GO:0016020">
    <property type="term" value="C:membrane"/>
    <property type="evidence" value="ECO:0007669"/>
    <property type="project" value="InterPro"/>
</dbReference>
<name>A0A7W8CU80_9BACL</name>
<protein>
    <submittedName>
        <fullName evidence="3">Regulatory protein YycI of two-component signal transduction system YycFG</fullName>
    </submittedName>
</protein>
<feature type="domain" description="Regulatory protein YycH-like" evidence="2">
    <location>
        <begin position="41"/>
        <end position="253"/>
    </location>
</feature>
<dbReference type="Gene3D" id="2.40.128.690">
    <property type="entry name" value="YycH protein, domain 3-like"/>
    <property type="match status" value="1"/>
</dbReference>
<dbReference type="Proteomes" id="UP000525923">
    <property type="component" value="Unassembled WGS sequence"/>
</dbReference>
<dbReference type="OrthoDB" id="2388036at2"/>
<keyword evidence="1" id="KW-0472">Membrane</keyword>
<sequence length="272" mass="31292">MDWNKTKSIFIIVFAILNIFLYWLYLDRYNESQNVVFLVESSNEEKLEADKISYSNLPEEVESQPYVTGKMKSFVASDVPGSGSAGDVLNDKSLAVRFNEPMPLGEKVSTEVLQEFVDTTVYKGDNYVLWRIDEKERQAIFFQEISGQPLYYSDGGKLTVYWNENAEVVNYEQTIFENVEESEQQKTLIPAIQAIHTLYQKLLLPTNTEIDSAEIGYSEYVTVSEDTQMFLPTWRIKATLEDGTQKEFFVNAVKDGVIELKDKEEEEEEPAQ</sequence>
<comment type="caution">
    <text evidence="3">The sequence shown here is derived from an EMBL/GenBank/DDBJ whole genome shotgun (WGS) entry which is preliminary data.</text>
</comment>
<gene>
    <name evidence="3" type="ORF">HNQ44_001927</name>
</gene>
<keyword evidence="1" id="KW-0812">Transmembrane</keyword>
<dbReference type="EMBL" id="JACHHE010000004">
    <property type="protein sequence ID" value="MBB5180499.1"/>
    <property type="molecule type" value="Genomic_DNA"/>
</dbReference>
<keyword evidence="1" id="KW-1133">Transmembrane helix</keyword>
<proteinExistence type="predicted"/>
<evidence type="ECO:0000259" key="2">
    <source>
        <dbReference type="Pfam" id="PF09648"/>
    </source>
</evidence>
<accession>A0A7W8CU80</accession>
<evidence type="ECO:0000313" key="3">
    <source>
        <dbReference type="EMBL" id="MBB5180499.1"/>
    </source>
</evidence>